<keyword evidence="3" id="KW-1185">Reference proteome</keyword>
<dbReference type="AlphaFoldDB" id="A0A8S0WBI3"/>
<dbReference type="Proteomes" id="UP000467700">
    <property type="component" value="Unassembled WGS sequence"/>
</dbReference>
<reference evidence="2 3" key="1">
    <citation type="submission" date="2020-01" db="EMBL/GenBank/DDBJ databases">
        <authorList>
            <person name="Gupta K D."/>
        </authorList>
    </citation>
    <scope>NUCLEOTIDE SEQUENCE [LARGE SCALE GENOMIC DNA]</scope>
</reference>
<gene>
    <name evidence="2" type="ORF">AAE3_LOCUS6147</name>
</gene>
<feature type="transmembrane region" description="Helical" evidence="1">
    <location>
        <begin position="111"/>
        <end position="132"/>
    </location>
</feature>
<keyword evidence="1" id="KW-0472">Membrane</keyword>
<name>A0A8S0WBI3_CYCAE</name>
<sequence>MFMFKLELEKAKRPIDSGLFSQFCTFVHYRVNIFDVDLIGPAIISQAQTHRHLPQIRNVVRRITRSSCEFVLASSPHFSACKRFYLKAQHAHRDHHPSSSPWDGAPCHLRVLVVFDFGSLILVPLFFLFLLISPSFSSTLILTSLPHF</sequence>
<keyword evidence="1" id="KW-1133">Transmembrane helix</keyword>
<protein>
    <submittedName>
        <fullName evidence="2">Uncharacterized protein</fullName>
    </submittedName>
</protein>
<accession>A0A8S0WBI3</accession>
<evidence type="ECO:0000256" key="1">
    <source>
        <dbReference type="SAM" id="Phobius"/>
    </source>
</evidence>
<keyword evidence="1" id="KW-0812">Transmembrane</keyword>
<evidence type="ECO:0000313" key="3">
    <source>
        <dbReference type="Proteomes" id="UP000467700"/>
    </source>
</evidence>
<organism evidence="2 3">
    <name type="scientific">Cyclocybe aegerita</name>
    <name type="common">Black poplar mushroom</name>
    <name type="synonym">Agrocybe aegerita</name>
    <dbReference type="NCBI Taxonomy" id="1973307"/>
    <lineage>
        <taxon>Eukaryota</taxon>
        <taxon>Fungi</taxon>
        <taxon>Dikarya</taxon>
        <taxon>Basidiomycota</taxon>
        <taxon>Agaricomycotina</taxon>
        <taxon>Agaricomycetes</taxon>
        <taxon>Agaricomycetidae</taxon>
        <taxon>Agaricales</taxon>
        <taxon>Agaricineae</taxon>
        <taxon>Bolbitiaceae</taxon>
        <taxon>Cyclocybe</taxon>
    </lineage>
</organism>
<comment type="caution">
    <text evidence="2">The sequence shown here is derived from an EMBL/GenBank/DDBJ whole genome shotgun (WGS) entry which is preliminary data.</text>
</comment>
<proteinExistence type="predicted"/>
<dbReference type="EMBL" id="CACVBS010000042">
    <property type="protein sequence ID" value="CAA7264006.1"/>
    <property type="molecule type" value="Genomic_DNA"/>
</dbReference>
<evidence type="ECO:0000313" key="2">
    <source>
        <dbReference type="EMBL" id="CAA7264006.1"/>
    </source>
</evidence>